<dbReference type="RefSeq" id="WP_313793424.1">
    <property type="nucleotide sequence ID" value="NZ_CP102453.1"/>
</dbReference>
<keyword evidence="10 14" id="KW-0456">Lyase</keyword>
<keyword evidence="6 14" id="KW-0673">Quorum sensing</keyword>
<dbReference type="NCBIfam" id="NF002606">
    <property type="entry name" value="PRK02260.2-4"/>
    <property type="match status" value="1"/>
</dbReference>
<evidence type="ECO:0000256" key="14">
    <source>
        <dbReference type="HAMAP-Rule" id="MF_00091"/>
    </source>
</evidence>
<dbReference type="PRINTS" id="PR01487">
    <property type="entry name" value="LUXSPROTEIN"/>
</dbReference>
<protein>
    <recommendedName>
        <fullName evidence="5 14">S-ribosylhomocysteine lyase</fullName>
        <ecNumber evidence="4 14">4.4.1.21</ecNumber>
    </recommendedName>
    <alternativeName>
        <fullName evidence="12 14">AI-2 synthesis protein</fullName>
    </alternativeName>
    <alternativeName>
        <fullName evidence="13 14">Autoinducer-2 production protein LuxS</fullName>
    </alternativeName>
</protein>
<dbReference type="Proteomes" id="UP001315967">
    <property type="component" value="Chromosome"/>
</dbReference>
<feature type="binding site" evidence="14">
    <location>
        <position position="58"/>
    </location>
    <ligand>
        <name>Fe cation</name>
        <dbReference type="ChEBI" id="CHEBI:24875"/>
    </ligand>
</feature>
<evidence type="ECO:0000256" key="1">
    <source>
        <dbReference type="ARBA" id="ARBA00000297"/>
    </source>
</evidence>
<dbReference type="InterPro" id="IPR011249">
    <property type="entry name" value="Metalloenz_LuxS/M16"/>
</dbReference>
<evidence type="ECO:0000256" key="10">
    <source>
        <dbReference type="ARBA" id="ARBA00023239"/>
    </source>
</evidence>
<comment type="subunit">
    <text evidence="3 14">Homodimer.</text>
</comment>
<comment type="cofactor">
    <cofactor evidence="14">
        <name>Fe cation</name>
        <dbReference type="ChEBI" id="CHEBI:24875"/>
    </cofactor>
    <text evidence="14">Binds 1 Fe cation per subunit.</text>
</comment>
<dbReference type="PANTHER" id="PTHR35799">
    <property type="entry name" value="S-RIBOSYLHOMOCYSTEINE LYASE"/>
    <property type="match status" value="1"/>
</dbReference>
<evidence type="ECO:0000256" key="13">
    <source>
        <dbReference type="ARBA" id="ARBA00031777"/>
    </source>
</evidence>
<keyword evidence="9 14" id="KW-0408">Iron</keyword>
<accession>A0ABY5P5D6</accession>
<sequence length="154" mass="17182">MAKVESFELYHNKVKAPYVRLAGTETHPSGAVIQKYDLRLLQPNQDAMPTGVVHTLEHLLAINIRDEIDGVIDISPMGCRTGFYMIVWGEHPISEVVSALENVLKKVDSYDTVPAMTAEACGNYRDHSLIGAKIYAQQVLDNQISHDPFERVFG</sequence>
<evidence type="ECO:0000313" key="15">
    <source>
        <dbReference type="EMBL" id="UUX33921.1"/>
    </source>
</evidence>
<feature type="binding site" evidence="14">
    <location>
        <position position="54"/>
    </location>
    <ligand>
        <name>Fe cation</name>
        <dbReference type="ChEBI" id="CHEBI:24875"/>
    </ligand>
</feature>
<dbReference type="InterPro" id="IPR037005">
    <property type="entry name" value="LuxS_sf"/>
</dbReference>
<organism evidence="15 16">
    <name type="scientific">Fundicoccus culcitae</name>
    <dbReference type="NCBI Taxonomy" id="2969821"/>
    <lineage>
        <taxon>Bacteria</taxon>
        <taxon>Bacillati</taxon>
        <taxon>Bacillota</taxon>
        <taxon>Bacilli</taxon>
        <taxon>Lactobacillales</taxon>
        <taxon>Aerococcaceae</taxon>
        <taxon>Fundicoccus</taxon>
    </lineage>
</organism>
<dbReference type="SUPFAM" id="SSF63411">
    <property type="entry name" value="LuxS/MPP-like metallohydrolase"/>
    <property type="match status" value="1"/>
</dbReference>
<dbReference type="EMBL" id="CP102453">
    <property type="protein sequence ID" value="UUX33921.1"/>
    <property type="molecule type" value="Genomic_DNA"/>
</dbReference>
<evidence type="ECO:0000256" key="8">
    <source>
        <dbReference type="ARBA" id="ARBA00022929"/>
    </source>
</evidence>
<evidence type="ECO:0000256" key="11">
    <source>
        <dbReference type="ARBA" id="ARBA00024654"/>
    </source>
</evidence>
<dbReference type="InterPro" id="IPR003815">
    <property type="entry name" value="S-ribosylhomocysteinase"/>
</dbReference>
<evidence type="ECO:0000256" key="9">
    <source>
        <dbReference type="ARBA" id="ARBA00023004"/>
    </source>
</evidence>
<evidence type="ECO:0000256" key="4">
    <source>
        <dbReference type="ARBA" id="ARBA00012240"/>
    </source>
</evidence>
<evidence type="ECO:0000256" key="2">
    <source>
        <dbReference type="ARBA" id="ARBA00007311"/>
    </source>
</evidence>
<dbReference type="PIRSF" id="PIRSF006160">
    <property type="entry name" value="AI2"/>
    <property type="match status" value="1"/>
</dbReference>
<comment type="similarity">
    <text evidence="2 14">Belongs to the LuxS family.</text>
</comment>
<evidence type="ECO:0000256" key="3">
    <source>
        <dbReference type="ARBA" id="ARBA00011738"/>
    </source>
</evidence>
<gene>
    <name evidence="14" type="primary">luxS</name>
    <name evidence="15" type="ORF">NRE15_13710</name>
</gene>
<dbReference type="HAMAP" id="MF_00091">
    <property type="entry name" value="LuxS"/>
    <property type="match status" value="1"/>
</dbReference>
<evidence type="ECO:0000313" key="16">
    <source>
        <dbReference type="Proteomes" id="UP001315967"/>
    </source>
</evidence>
<dbReference type="Pfam" id="PF02664">
    <property type="entry name" value="LuxS"/>
    <property type="match status" value="1"/>
</dbReference>
<keyword evidence="8 14" id="KW-0071">Autoinducer synthesis</keyword>
<proteinExistence type="inferred from homology"/>
<evidence type="ECO:0000256" key="6">
    <source>
        <dbReference type="ARBA" id="ARBA00022654"/>
    </source>
</evidence>
<keyword evidence="7 14" id="KW-0479">Metal-binding</keyword>
<name>A0ABY5P5D6_9LACT</name>
<dbReference type="GO" id="GO:0043768">
    <property type="term" value="F:S-ribosylhomocysteine lyase activity"/>
    <property type="evidence" value="ECO:0007669"/>
    <property type="project" value="UniProtKB-EC"/>
</dbReference>
<keyword evidence="16" id="KW-1185">Reference proteome</keyword>
<dbReference type="PANTHER" id="PTHR35799:SF1">
    <property type="entry name" value="S-RIBOSYLHOMOCYSTEINE LYASE"/>
    <property type="match status" value="1"/>
</dbReference>
<comment type="function">
    <text evidence="11 14">Involved in the synthesis of autoinducer 2 (AI-2) which is secreted by bacteria and is used to communicate both the cell density and the metabolic potential of the environment. The regulation of gene expression in response to changes in cell density is called quorum sensing. Catalyzes the transformation of S-ribosylhomocysteine (RHC) to homocysteine (HC) and 4,5-dihydroxy-2,3-pentadione (DPD).</text>
</comment>
<comment type="catalytic activity">
    <reaction evidence="1 14">
        <text>S-(5-deoxy-D-ribos-5-yl)-L-homocysteine = (S)-4,5-dihydroxypentane-2,3-dione + L-homocysteine</text>
        <dbReference type="Rhea" id="RHEA:17753"/>
        <dbReference type="ChEBI" id="CHEBI:29484"/>
        <dbReference type="ChEBI" id="CHEBI:58195"/>
        <dbReference type="ChEBI" id="CHEBI:58199"/>
        <dbReference type="EC" id="4.4.1.21"/>
    </reaction>
</comment>
<evidence type="ECO:0000256" key="12">
    <source>
        <dbReference type="ARBA" id="ARBA00030600"/>
    </source>
</evidence>
<evidence type="ECO:0000256" key="7">
    <source>
        <dbReference type="ARBA" id="ARBA00022723"/>
    </source>
</evidence>
<dbReference type="Gene3D" id="3.30.1360.80">
    <property type="entry name" value="S-ribosylhomocysteinase (LuxS)"/>
    <property type="match status" value="1"/>
</dbReference>
<dbReference type="EC" id="4.4.1.21" evidence="4 14"/>
<evidence type="ECO:0000256" key="5">
    <source>
        <dbReference type="ARBA" id="ARBA00015130"/>
    </source>
</evidence>
<feature type="binding site" evidence="14">
    <location>
        <position position="121"/>
    </location>
    <ligand>
        <name>Fe cation</name>
        <dbReference type="ChEBI" id="CHEBI:24875"/>
    </ligand>
</feature>
<reference evidence="15 16" key="1">
    <citation type="submission" date="2022-08" db="EMBL/GenBank/DDBJ databases">
        <title>Aerococcaceae sp. nov isolated from spoiled eye mask.</title>
        <authorList>
            <person name="Zhou G."/>
            <person name="Xie X.-B."/>
            <person name="Shi Q.-S."/>
            <person name="Wang Y.-S."/>
            <person name="Wen X."/>
            <person name="Peng H."/>
            <person name="Yang X.-J."/>
            <person name="Tao H.-B."/>
            <person name="Huang X.-M."/>
        </authorList>
    </citation>
    <scope>NUCLEOTIDE SEQUENCE [LARGE SCALE GENOMIC DNA]</scope>
    <source>
        <strain evidence="16">DM20194951</strain>
    </source>
</reference>